<gene>
    <name evidence="2" type="ORF">DPMN_078427</name>
</gene>
<feature type="region of interest" description="Disordered" evidence="1">
    <location>
        <begin position="43"/>
        <end position="70"/>
    </location>
</feature>
<evidence type="ECO:0000313" key="2">
    <source>
        <dbReference type="EMBL" id="KAH3703391.1"/>
    </source>
</evidence>
<dbReference type="EMBL" id="JAIWYP010000015">
    <property type="protein sequence ID" value="KAH3703391.1"/>
    <property type="molecule type" value="Genomic_DNA"/>
</dbReference>
<name>A0A9D3YRT3_DREPO</name>
<organism evidence="2 3">
    <name type="scientific">Dreissena polymorpha</name>
    <name type="common">Zebra mussel</name>
    <name type="synonym">Mytilus polymorpha</name>
    <dbReference type="NCBI Taxonomy" id="45954"/>
    <lineage>
        <taxon>Eukaryota</taxon>
        <taxon>Metazoa</taxon>
        <taxon>Spiralia</taxon>
        <taxon>Lophotrochozoa</taxon>
        <taxon>Mollusca</taxon>
        <taxon>Bivalvia</taxon>
        <taxon>Autobranchia</taxon>
        <taxon>Heteroconchia</taxon>
        <taxon>Euheterodonta</taxon>
        <taxon>Imparidentia</taxon>
        <taxon>Neoheterodontei</taxon>
        <taxon>Myida</taxon>
        <taxon>Dreissenoidea</taxon>
        <taxon>Dreissenidae</taxon>
        <taxon>Dreissena</taxon>
    </lineage>
</organism>
<keyword evidence="3" id="KW-1185">Reference proteome</keyword>
<dbReference type="AlphaFoldDB" id="A0A9D3YRT3"/>
<sequence>MQGDPFTPSGAHTYMHSFWHAADPSPREQNDGTRLQMTSYLMQKSQPCARQTQADMKKPREFRKPIKSKR</sequence>
<comment type="caution">
    <text evidence="2">The sequence shown here is derived from an EMBL/GenBank/DDBJ whole genome shotgun (WGS) entry which is preliminary data.</text>
</comment>
<reference evidence="2" key="1">
    <citation type="journal article" date="2019" name="bioRxiv">
        <title>The Genome of the Zebra Mussel, Dreissena polymorpha: A Resource for Invasive Species Research.</title>
        <authorList>
            <person name="McCartney M.A."/>
            <person name="Auch B."/>
            <person name="Kono T."/>
            <person name="Mallez S."/>
            <person name="Zhang Y."/>
            <person name="Obille A."/>
            <person name="Becker A."/>
            <person name="Abrahante J.E."/>
            <person name="Garbe J."/>
            <person name="Badalamenti J.P."/>
            <person name="Herman A."/>
            <person name="Mangelson H."/>
            <person name="Liachko I."/>
            <person name="Sullivan S."/>
            <person name="Sone E.D."/>
            <person name="Koren S."/>
            <person name="Silverstein K.A.T."/>
            <person name="Beckman K.B."/>
            <person name="Gohl D.M."/>
        </authorList>
    </citation>
    <scope>NUCLEOTIDE SEQUENCE</scope>
    <source>
        <strain evidence="2">Duluth1</strain>
        <tissue evidence="2">Whole animal</tissue>
    </source>
</reference>
<evidence type="ECO:0000256" key="1">
    <source>
        <dbReference type="SAM" id="MobiDB-lite"/>
    </source>
</evidence>
<proteinExistence type="predicted"/>
<dbReference type="Proteomes" id="UP000828390">
    <property type="component" value="Unassembled WGS sequence"/>
</dbReference>
<reference evidence="2" key="2">
    <citation type="submission" date="2020-11" db="EMBL/GenBank/DDBJ databases">
        <authorList>
            <person name="McCartney M.A."/>
            <person name="Auch B."/>
            <person name="Kono T."/>
            <person name="Mallez S."/>
            <person name="Becker A."/>
            <person name="Gohl D.M."/>
            <person name="Silverstein K.A.T."/>
            <person name="Koren S."/>
            <person name="Bechman K.B."/>
            <person name="Herman A."/>
            <person name="Abrahante J.E."/>
            <person name="Garbe J."/>
        </authorList>
    </citation>
    <scope>NUCLEOTIDE SEQUENCE</scope>
    <source>
        <strain evidence="2">Duluth1</strain>
        <tissue evidence="2">Whole animal</tissue>
    </source>
</reference>
<accession>A0A9D3YRT3</accession>
<protein>
    <submittedName>
        <fullName evidence="2">Uncharacterized protein</fullName>
    </submittedName>
</protein>
<feature type="compositionally biased region" description="Polar residues" evidence="1">
    <location>
        <begin position="43"/>
        <end position="54"/>
    </location>
</feature>
<evidence type="ECO:0000313" key="3">
    <source>
        <dbReference type="Proteomes" id="UP000828390"/>
    </source>
</evidence>
<feature type="compositionally biased region" description="Basic and acidic residues" evidence="1">
    <location>
        <begin position="55"/>
        <end position="64"/>
    </location>
</feature>